<organism evidence="3 4">
    <name type="scientific">bacterium (Candidatus Ratteibacteria) CG01_land_8_20_14_3_00_40_19</name>
    <dbReference type="NCBI Taxonomy" id="2014290"/>
    <lineage>
        <taxon>Bacteria</taxon>
        <taxon>Candidatus Ratteibacteria</taxon>
    </lineage>
</organism>
<proteinExistence type="predicted"/>
<name>A0A2M7E898_9BACT</name>
<accession>A0A2M7E898</accession>
<dbReference type="EMBL" id="PETL01000226">
    <property type="protein sequence ID" value="PIV63943.1"/>
    <property type="molecule type" value="Genomic_DNA"/>
</dbReference>
<evidence type="ECO:0000313" key="4">
    <source>
        <dbReference type="Proteomes" id="UP000228886"/>
    </source>
</evidence>
<evidence type="ECO:0000313" key="3">
    <source>
        <dbReference type="EMBL" id="PIV63943.1"/>
    </source>
</evidence>
<dbReference type="InterPro" id="IPR002559">
    <property type="entry name" value="Transposase_11"/>
</dbReference>
<reference evidence="4" key="1">
    <citation type="submission" date="2017-09" db="EMBL/GenBank/DDBJ databases">
        <title>Depth-based differentiation of microbial function through sediment-hosted aquifers and enrichment of novel symbionts in the deep terrestrial subsurface.</title>
        <authorList>
            <person name="Probst A.J."/>
            <person name="Ladd B."/>
            <person name="Jarett J.K."/>
            <person name="Geller-Mcgrath D.E."/>
            <person name="Sieber C.M.K."/>
            <person name="Emerson J.B."/>
            <person name="Anantharaman K."/>
            <person name="Thomas B.C."/>
            <person name="Malmstrom R."/>
            <person name="Stieglmeier M."/>
            <person name="Klingl A."/>
            <person name="Woyke T."/>
            <person name="Ryan C.M."/>
            <person name="Banfield J.F."/>
        </authorList>
    </citation>
    <scope>NUCLEOTIDE SEQUENCE [LARGE SCALE GENOMIC DNA]</scope>
</reference>
<dbReference type="GO" id="GO:0006313">
    <property type="term" value="P:DNA transposition"/>
    <property type="evidence" value="ECO:0007669"/>
    <property type="project" value="InterPro"/>
</dbReference>
<evidence type="ECO:0000259" key="2">
    <source>
        <dbReference type="Pfam" id="PF05598"/>
    </source>
</evidence>
<sequence length="431" mass="49675">MSQKYLFSLENLIDVNPLKEYHKFFSNLELDRFFKAASSVGRKPVSPINLIKALIFKNLKGIPSLAELVRELEENPSLAIFCGFEPGSAIPPRERFSAFLRNTPNEEFQRLRRSLVKKLILLGEIKGTYLSIDSAPIKSKVKENNLKASYSNRFDKSTPPKGDPEARIGIEIHFLLKKQVSYFWGYRNYCVTDSESELPVEEITRAANTPEVSMFIPLFSRVQNYRFSIKGILADANFDSESILKYIFEELKAYPYIARNPRRRTNQEYQLSSSGARVCIAGFEMVYWGKFRDRGKERLKFVCPITHSKSFQKEHPYCPWFHPRFVEGKGCVAYLRADSNIREKIAYQSKKFKKIYSLRTGTERLFSRLLSLTMQNLPVKGLNAVANHCTLAHITCLGIALAACKTGHRDKIRYVKTFLPNLYKIVKEQNL</sequence>
<feature type="domain" description="Transposase IS4-like" evidence="1">
    <location>
        <begin position="182"/>
        <end position="393"/>
    </location>
</feature>
<dbReference type="AlphaFoldDB" id="A0A2M7E898"/>
<dbReference type="InterPro" id="IPR008490">
    <property type="entry name" value="Transposase_InsH_N"/>
</dbReference>
<dbReference type="Pfam" id="PF01609">
    <property type="entry name" value="DDE_Tnp_1"/>
    <property type="match status" value="1"/>
</dbReference>
<evidence type="ECO:0000259" key="1">
    <source>
        <dbReference type="Pfam" id="PF01609"/>
    </source>
</evidence>
<comment type="caution">
    <text evidence="3">The sequence shown here is derived from an EMBL/GenBank/DDBJ whole genome shotgun (WGS) entry which is preliminary data.</text>
</comment>
<dbReference type="Pfam" id="PF05598">
    <property type="entry name" value="DUF772"/>
    <property type="match status" value="1"/>
</dbReference>
<dbReference type="GO" id="GO:0003677">
    <property type="term" value="F:DNA binding"/>
    <property type="evidence" value="ECO:0007669"/>
    <property type="project" value="InterPro"/>
</dbReference>
<dbReference type="GO" id="GO:0004803">
    <property type="term" value="F:transposase activity"/>
    <property type="evidence" value="ECO:0007669"/>
    <property type="project" value="InterPro"/>
</dbReference>
<protein>
    <submittedName>
        <fullName evidence="3">DDE transposase</fullName>
    </submittedName>
</protein>
<gene>
    <name evidence="3" type="ORF">COS11_04775</name>
</gene>
<feature type="domain" description="Transposase InsH N-terminal" evidence="2">
    <location>
        <begin position="9"/>
        <end position="100"/>
    </location>
</feature>
<dbReference type="Proteomes" id="UP000228886">
    <property type="component" value="Unassembled WGS sequence"/>
</dbReference>